<protein>
    <submittedName>
        <fullName evidence="1">Uncharacterized protein</fullName>
    </submittedName>
</protein>
<proteinExistence type="predicted"/>
<evidence type="ECO:0000313" key="1">
    <source>
        <dbReference type="EMBL" id="KAH7950270.1"/>
    </source>
</evidence>
<reference evidence="1" key="1">
    <citation type="submission" date="2020-05" db="EMBL/GenBank/DDBJ databases">
        <title>Large-scale comparative analyses of tick genomes elucidate their genetic diversity and vector capacities.</title>
        <authorList>
            <person name="Jia N."/>
            <person name="Wang J."/>
            <person name="Shi W."/>
            <person name="Du L."/>
            <person name="Sun Y."/>
            <person name="Zhan W."/>
            <person name="Jiang J."/>
            <person name="Wang Q."/>
            <person name="Zhang B."/>
            <person name="Ji P."/>
            <person name="Sakyi L.B."/>
            <person name="Cui X."/>
            <person name="Yuan T."/>
            <person name="Jiang B."/>
            <person name="Yang W."/>
            <person name="Lam T.T.-Y."/>
            <person name="Chang Q."/>
            <person name="Ding S."/>
            <person name="Wang X."/>
            <person name="Zhu J."/>
            <person name="Ruan X."/>
            <person name="Zhao L."/>
            <person name="Wei J."/>
            <person name="Que T."/>
            <person name="Du C."/>
            <person name="Cheng J."/>
            <person name="Dai P."/>
            <person name="Han X."/>
            <person name="Huang E."/>
            <person name="Gao Y."/>
            <person name="Liu J."/>
            <person name="Shao H."/>
            <person name="Ye R."/>
            <person name="Li L."/>
            <person name="Wei W."/>
            <person name="Wang X."/>
            <person name="Wang C."/>
            <person name="Yang T."/>
            <person name="Huo Q."/>
            <person name="Li W."/>
            <person name="Guo W."/>
            <person name="Chen H."/>
            <person name="Zhou L."/>
            <person name="Ni X."/>
            <person name="Tian J."/>
            <person name="Zhou Y."/>
            <person name="Sheng Y."/>
            <person name="Liu T."/>
            <person name="Pan Y."/>
            <person name="Xia L."/>
            <person name="Li J."/>
            <person name="Zhao F."/>
            <person name="Cao W."/>
        </authorList>
    </citation>
    <scope>NUCLEOTIDE SEQUENCE</scope>
    <source>
        <strain evidence="1">Dsil-2018</strain>
    </source>
</reference>
<accession>A0ACB8CTA9</accession>
<gene>
    <name evidence="1" type="ORF">HPB49_021681</name>
</gene>
<name>A0ACB8CTA9_DERSI</name>
<organism evidence="1 2">
    <name type="scientific">Dermacentor silvarum</name>
    <name type="common">Tick</name>
    <dbReference type="NCBI Taxonomy" id="543639"/>
    <lineage>
        <taxon>Eukaryota</taxon>
        <taxon>Metazoa</taxon>
        <taxon>Ecdysozoa</taxon>
        <taxon>Arthropoda</taxon>
        <taxon>Chelicerata</taxon>
        <taxon>Arachnida</taxon>
        <taxon>Acari</taxon>
        <taxon>Parasitiformes</taxon>
        <taxon>Ixodida</taxon>
        <taxon>Ixodoidea</taxon>
        <taxon>Ixodidae</taxon>
        <taxon>Rhipicephalinae</taxon>
        <taxon>Dermacentor</taxon>
    </lineage>
</organism>
<comment type="caution">
    <text evidence="1">The sequence shown here is derived from an EMBL/GenBank/DDBJ whole genome shotgun (WGS) entry which is preliminary data.</text>
</comment>
<sequence length="2043" mass="225456">MDPQGPGDPPTGRPLDVHGQQKGEAPAASFAPASRAKTFPAQLQNSAGKDQKAASPRPASSTPADSTPLRTTAPPNVSSVAPVLRQPQRQHVWASQVVDKASPREHKSPERFTLDPSFGLAQLDDHKDSSCGVNALVDSGRSDEATSTTLLLDASFSASAEASTASTEVERTSRTSVEPAEPTEKRPRGEPVRKRSSAVSTRRSSRDRLPPTTREGKSGEPRVTPGIDGGEQLGASSTVKSDDEHPKTSLLHNISSRVGTLLGNIFGRSPPGLVPQPEAAGPGVGARTGGGSRKRKPHSYASRQTGDTGVVSKVRPRTKESLLQPDVHRSTYTRSTRDVAAAVAMEFVGACEERLSKSQEGVREGVAGDEEKAERELDSFKVHPAVPPESSTTETSLTGVPFQDGHGDIQMQRRRRTRLPPSSIRGSKAASPHCYTVAVMTAAGESPIRSGHGEKKSKEKKLRKGHHPDDGDAKAGKSKSSSSGRGKKHGRKQGRRRDKESSPRSSRGARRKGKDSDKTEDAADILEVSKQPETGSTYDVSNDLASREFNFEIAMEPFTRGALPRSELTQPSKQRLGSDPMRKSPQSPMSPHSVEPGSPASPVSPERRASPAHGDDLNPLIKPEARAGQKGRAGKDKKPSPKEDLSPPVETCTSTSPAEESRKKPRKKTSDRKSRSERRHRSKSKQDSKRGRSGKGKRSRRGEPLEKKESSPLEGSPSASSPAPESNSRDETSHRKSRSKRTHESKSKSKHGSKHGHRGKGKRSPSSRESGARSSGEHSNRHGTHGRKKKYSPKGAPGRGGTGPYVFEWRTADMPSVAGVELKWSTTQIHLDSSGPASPFEGYGADKHAADWIPFTSGHKPAQAARTEAKKRSEVVSSTTSSPPETSSDLSSQDKHGDRREKSRQSPRHKHEKLGRSSSRRRRGKSKNGHRGRGKSGDRKSRGSEKDRESRRKHRPHQGEHKSRKSERDSRSPALSPDVSSGSRKSRRRKSRRDKSRSSRKSNRSHGGRSRSRSKKGRDRRGGDLKSPERSSKSPDQKLPDGALRSRSKKGRDRRGDLKSPERSSKSPDQKLPDGALSPEKRSESRASKRSGSRRSKSRKGRGKGRRKGKSRSRSSRKSRRSGKSPDISRSPDVKAVGKSSKGSRESVSPEQRPETRASKKSKSSRRKRRSGSRGGKKSGSRSSRKSKSSRSSRRKHGRHTRRRRHRKRSRGKRSGKRSKSREKSGSSRSSRRSRSRRSHGKKRRRRREKSGRRRRISRKRSRSTRASRDRRLHGAKKSTEQVGYAGDCRSFVFWLLIAAIIATLVLITCVLAIYYVVVCRPKPGPSTIISESTTASGKRTTVKRPTTRSPRPSTKSLEPYYCTSDYCRREAKYIKAIRSATSSPCDDFYDHVCATWVSQHPALSTSTGSLISQDTLIQVALTRRLLDQLKSAKGQRDVGVAEGLHSDCVDRIVSIPPAADSLKRLFAKWSIATWPRGDSVHGGQIAVWRFAAELARDLDLATIAQVGVSVNPDNLDETVVELDVPRFLLADADRAAGNAAALFKQAVREVELEVKASVSRDFRDRLFAVRSGLAALKRSSYDAEDTRVVRFRDLNEGLREFLTVLLIDVPTPIRGDMNVVLRSAPYFLRDVDSVLRSFPPENTVNYFGFLVVVHVAPFLSHNMRSLRNLFSDSVLGRTVGDVVTDTPLLCAWLVDRALPDCVAKAASMWRHSAGHDVATREWLSQLETVFLRHVTDLPWISELSALLVRYRLKRRATTQVGPAPSKRVDCARGITPAGSNPLLVFWNVSKQRQDKVLRGLLMRGDRLRARAWAGRSELSAEASFRRDLQLVHVPATLFNDSVPPRSSFFVFHLARVAVRFYRALAQFLHENPYERDAPLNFANDYDYDYRRTEALACLKKHGYAGDPRGTTRSARALLDRTTALIMAVTAFDQLLPIRRIWRLDLRLEDLPDLTAHQLFFIYFALDNCESKDPAYHSGGLSAKQRVNVPLRHLSQFAAAFKCPPGAAMAATNCKLDYGRRRVAAESAWNDYEGDAVETTATP</sequence>
<keyword evidence="2" id="KW-1185">Reference proteome</keyword>
<evidence type="ECO:0000313" key="2">
    <source>
        <dbReference type="Proteomes" id="UP000821865"/>
    </source>
</evidence>
<dbReference type="EMBL" id="CM023474">
    <property type="protein sequence ID" value="KAH7950270.1"/>
    <property type="molecule type" value="Genomic_DNA"/>
</dbReference>
<dbReference type="Proteomes" id="UP000821865">
    <property type="component" value="Chromosome 5"/>
</dbReference>